<proteinExistence type="predicted"/>
<reference evidence="5" key="1">
    <citation type="submission" date="2016-12" db="EMBL/GenBank/DDBJ databases">
        <authorList>
            <person name="Rodrigo-Torres L."/>
            <person name="Arahal R.D."/>
            <person name="Lucena T."/>
        </authorList>
    </citation>
    <scope>NUCLEOTIDE SEQUENCE [LARGE SCALE GENOMIC DNA]</scope>
</reference>
<dbReference type="Pfam" id="PF09990">
    <property type="entry name" value="DUF2231"/>
    <property type="match status" value="1"/>
</dbReference>
<evidence type="ECO:0000256" key="1">
    <source>
        <dbReference type="SAM" id="MobiDB-lite"/>
    </source>
</evidence>
<dbReference type="Proteomes" id="UP000184600">
    <property type="component" value="Unassembled WGS sequence"/>
</dbReference>
<sequence length="176" mass="19643">MVEILPNWHPMLVHFSITLLFFTCVVQMFVCIRSPAERHPIHYVMKWLVALGIVSVIAAVSSGFYAYQSLELDGPAHKEMMMHRNYALGSMCVFLSGAIIYAFFSSSLRSLACLCFILAFLLVAITGFHGGELVFRHGLGVMPQTKTESPPGSVVPQHFQMPQETESEAEPQFSDK</sequence>
<keyword evidence="2" id="KW-1133">Transmembrane helix</keyword>
<dbReference type="AlphaFoldDB" id="A0A1M7YXR6"/>
<evidence type="ECO:0000259" key="3">
    <source>
        <dbReference type="Pfam" id="PF09990"/>
    </source>
</evidence>
<dbReference type="OrthoDB" id="5574313at2"/>
<feature type="transmembrane region" description="Helical" evidence="2">
    <location>
        <begin position="111"/>
        <end position="130"/>
    </location>
</feature>
<feature type="domain" description="DUF2231" evidence="3">
    <location>
        <begin position="9"/>
        <end position="142"/>
    </location>
</feature>
<feature type="transmembrane region" description="Helical" evidence="2">
    <location>
        <begin position="12"/>
        <end position="32"/>
    </location>
</feature>
<keyword evidence="2" id="KW-0812">Transmembrane</keyword>
<organism evidence="4 5">
    <name type="scientific">Vibrio quintilis</name>
    <dbReference type="NCBI Taxonomy" id="1117707"/>
    <lineage>
        <taxon>Bacteria</taxon>
        <taxon>Pseudomonadati</taxon>
        <taxon>Pseudomonadota</taxon>
        <taxon>Gammaproteobacteria</taxon>
        <taxon>Vibrionales</taxon>
        <taxon>Vibrionaceae</taxon>
        <taxon>Vibrio</taxon>
    </lineage>
</organism>
<evidence type="ECO:0000313" key="5">
    <source>
        <dbReference type="Proteomes" id="UP000184600"/>
    </source>
</evidence>
<dbReference type="EMBL" id="FRFG01000036">
    <property type="protein sequence ID" value="SHO57266.1"/>
    <property type="molecule type" value="Genomic_DNA"/>
</dbReference>
<feature type="region of interest" description="Disordered" evidence="1">
    <location>
        <begin position="146"/>
        <end position="176"/>
    </location>
</feature>
<evidence type="ECO:0000256" key="2">
    <source>
        <dbReference type="SAM" id="Phobius"/>
    </source>
</evidence>
<feature type="transmembrane region" description="Helical" evidence="2">
    <location>
        <begin position="86"/>
        <end position="104"/>
    </location>
</feature>
<gene>
    <name evidence="4" type="ORF">VQ7734_03035</name>
</gene>
<accession>A0A1M7YXR6</accession>
<dbReference type="RefSeq" id="WP_073584023.1">
    <property type="nucleotide sequence ID" value="NZ_AP024897.1"/>
</dbReference>
<name>A0A1M7YXR6_9VIBR</name>
<keyword evidence="5" id="KW-1185">Reference proteome</keyword>
<evidence type="ECO:0000313" key="4">
    <source>
        <dbReference type="EMBL" id="SHO57266.1"/>
    </source>
</evidence>
<protein>
    <recommendedName>
        <fullName evidence="3">DUF2231 domain-containing protein</fullName>
    </recommendedName>
</protein>
<dbReference type="InterPro" id="IPR019251">
    <property type="entry name" value="DUF2231_TM"/>
</dbReference>
<feature type="transmembrane region" description="Helical" evidence="2">
    <location>
        <begin position="44"/>
        <end position="66"/>
    </location>
</feature>
<keyword evidence="2" id="KW-0472">Membrane</keyword>